<dbReference type="EMBL" id="JAZHBO010000002">
    <property type="protein sequence ID" value="MEF2156463.1"/>
    <property type="molecule type" value="Genomic_DNA"/>
</dbReference>
<accession>A0ABU7V1P3</accession>
<evidence type="ECO:0000313" key="2">
    <source>
        <dbReference type="EMBL" id="MEF2156463.1"/>
    </source>
</evidence>
<sequence>MKTKQAGFTLLELMVAMALMITIAGFAIGGYVRHVDRGRITAAKSCLLRYALSDQRLNPQAAATADMTPTCVNQQVAWYQFRKLTASGATIYEALPKSARIQARACSVLQVNVLGDVSATPDDGSGCR</sequence>
<dbReference type="InterPro" id="IPR045584">
    <property type="entry name" value="Pilin-like"/>
</dbReference>
<protein>
    <submittedName>
        <fullName evidence="2">Prepilin-type N-terminal cleavage/methylation domain-containing protein</fullName>
    </submittedName>
</protein>
<keyword evidence="1" id="KW-1133">Transmembrane helix</keyword>
<dbReference type="Pfam" id="PF07963">
    <property type="entry name" value="N_methyl"/>
    <property type="match status" value="1"/>
</dbReference>
<dbReference type="SUPFAM" id="SSF54523">
    <property type="entry name" value="Pili subunits"/>
    <property type="match status" value="1"/>
</dbReference>
<dbReference type="PROSITE" id="PS00409">
    <property type="entry name" value="PROKAR_NTER_METHYL"/>
    <property type="match status" value="1"/>
</dbReference>
<organism evidence="2 3">
    <name type="scientific">Aquilutibacter rugosus</name>
    <dbReference type="NCBI Taxonomy" id="3115820"/>
    <lineage>
        <taxon>Bacteria</taxon>
        <taxon>Pseudomonadati</taxon>
        <taxon>Pseudomonadota</taxon>
        <taxon>Gammaproteobacteria</taxon>
        <taxon>Lysobacterales</taxon>
        <taxon>Lysobacteraceae</taxon>
        <taxon>Aquilutibacter</taxon>
    </lineage>
</organism>
<dbReference type="NCBIfam" id="TIGR02532">
    <property type="entry name" value="IV_pilin_GFxxxE"/>
    <property type="match status" value="1"/>
</dbReference>
<proteinExistence type="predicted"/>
<keyword evidence="3" id="KW-1185">Reference proteome</keyword>
<reference evidence="2 3" key="1">
    <citation type="submission" date="2024-01" db="EMBL/GenBank/DDBJ databases">
        <title>Novel species of the genus Luteimonas isolated from rivers.</title>
        <authorList>
            <person name="Lu H."/>
        </authorList>
    </citation>
    <scope>NUCLEOTIDE SEQUENCE [LARGE SCALE GENOMIC DNA]</scope>
    <source>
        <strain evidence="2 3">FXH3W</strain>
    </source>
</reference>
<dbReference type="Gene3D" id="3.30.700.10">
    <property type="entry name" value="Glycoprotein, Type 4 Pilin"/>
    <property type="match status" value="1"/>
</dbReference>
<dbReference type="RefSeq" id="WP_331704254.1">
    <property type="nucleotide sequence ID" value="NZ_JAZHBO010000002.1"/>
</dbReference>
<keyword evidence="1" id="KW-0812">Transmembrane</keyword>
<comment type="caution">
    <text evidence="2">The sequence shown here is derived from an EMBL/GenBank/DDBJ whole genome shotgun (WGS) entry which is preliminary data.</text>
</comment>
<keyword evidence="1" id="KW-0472">Membrane</keyword>
<dbReference type="InterPro" id="IPR012902">
    <property type="entry name" value="N_methyl_site"/>
</dbReference>
<feature type="transmembrane region" description="Helical" evidence="1">
    <location>
        <begin position="6"/>
        <end position="32"/>
    </location>
</feature>
<evidence type="ECO:0000256" key="1">
    <source>
        <dbReference type="SAM" id="Phobius"/>
    </source>
</evidence>
<evidence type="ECO:0000313" key="3">
    <source>
        <dbReference type="Proteomes" id="UP001356170"/>
    </source>
</evidence>
<name>A0ABU7V1P3_9GAMM</name>
<gene>
    <name evidence="2" type="ORF">V3390_09550</name>
</gene>
<dbReference type="Proteomes" id="UP001356170">
    <property type="component" value="Unassembled WGS sequence"/>
</dbReference>